<dbReference type="FunFam" id="3.40.50.300:FF:000032">
    <property type="entry name" value="Export ABC transporter ATP-binding protein"/>
    <property type="match status" value="1"/>
</dbReference>
<dbReference type="PANTHER" id="PTHR42798:SF6">
    <property type="entry name" value="CELL DIVISION ATP-BINDING PROTEIN FTSE"/>
    <property type="match status" value="1"/>
</dbReference>
<proteinExistence type="inferred from homology"/>
<evidence type="ECO:0000313" key="12">
    <source>
        <dbReference type="EMBL" id="QMS84496.1"/>
    </source>
</evidence>
<evidence type="ECO:0000256" key="4">
    <source>
        <dbReference type="ARBA" id="ARBA00022692"/>
    </source>
</evidence>
<evidence type="ECO:0000256" key="10">
    <source>
        <dbReference type="SAM" id="Phobius"/>
    </source>
</evidence>
<keyword evidence="4 10" id="KW-0812">Transmembrane</keyword>
<dbReference type="KEGG" id="xcl:G4Z02_01615"/>
<evidence type="ECO:0000313" key="13">
    <source>
        <dbReference type="Proteomes" id="UP000514720"/>
    </source>
</evidence>
<dbReference type="SMART" id="SM00382">
    <property type="entry name" value="AAA"/>
    <property type="match status" value="1"/>
</dbReference>
<sequence length="802" mass="90431">MIKLRKLDKYYNRNKSNEIHVLNDISLDLPSTGLVVLLGPSGSGKTTLLNVLGGLDKVQSGTIQFDETSIGHYSSSTWDKIRNREVGYIFQNYNLLNHLTVYENISLTLNMIGIYDKDEIDRRIDYILDHMGMINYRKRKASQLSGGQQQRVAIARALAKNPKVIIADEPTGNLDSKNTQDIMNIIKAISVNKLVVLVTHEENIAEFYGDRIIKLSDGQIVSDEDNRSSGTLDTRHEADIYLKDMEQITELTSDQSTLKVYTDEELSEPINVRLIVKNKTLYIDVDQTNVKKLQLVEKDSEVRIYDKKYEHTNKESLDIKEFDLESVIEQETSDIDKHSVISVKDSLRIAWNRMKDATRLGKVFYIGFGLIAGLIALAIGMGNSFISIDKDSYLNDSEYLIRVRREDFTYDDFIALTADDSIDYIRAVDSISINALLPKVFQLRDTESAFSNQIESVDKLSSRDVEAGRLPETTFEFVIDQQVADQLLASTNYKYVGIDSYEKLFELDYEATMMNLTYELTLVGIVDNQTPLMYMDDNLAYSLYYGVGIYEMYEDQITLETGDLPEGDELLVLDGSQVDPIGNLVIPVKQRDYEAVGTFSTTAADVPQILIRKQDLGVAYFDLYNDSYSSNVAVIANDVDNALSYLDSQGYTATSYANQMLADYQNQRISQGIGTITFIAIVLVASAVSYFFVIRSSLLARIYEVSVYRALGVSKLDVHKMFLTETVLITSLTSLFGYALTTWLLWRIQLAVDDFTEAIQVTPLSVIAGVLIIYLINIVSGLIPVGNLLRKTPAEILSKYDF</sequence>
<keyword evidence="5" id="KW-0547">Nucleotide-binding</keyword>
<evidence type="ECO:0000256" key="3">
    <source>
        <dbReference type="ARBA" id="ARBA00022475"/>
    </source>
</evidence>
<evidence type="ECO:0000259" key="11">
    <source>
        <dbReference type="PROSITE" id="PS50893"/>
    </source>
</evidence>
<evidence type="ECO:0000256" key="1">
    <source>
        <dbReference type="ARBA" id="ARBA00004429"/>
    </source>
</evidence>
<accession>A0A7L7KQJ2</accession>
<dbReference type="PROSITE" id="PS00211">
    <property type="entry name" value="ABC_TRANSPORTER_1"/>
    <property type="match status" value="1"/>
</dbReference>
<feature type="transmembrane region" description="Helical" evidence="10">
    <location>
        <begin position="722"/>
        <end position="746"/>
    </location>
</feature>
<comment type="subcellular location">
    <subcellularLocation>
        <location evidence="1">Cell inner membrane</location>
        <topology evidence="1">Multi-pass membrane protein</topology>
    </subcellularLocation>
</comment>
<dbReference type="GO" id="GO:0016887">
    <property type="term" value="F:ATP hydrolysis activity"/>
    <property type="evidence" value="ECO:0007669"/>
    <property type="project" value="InterPro"/>
</dbReference>
<evidence type="ECO:0000256" key="8">
    <source>
        <dbReference type="ARBA" id="ARBA00023136"/>
    </source>
</evidence>
<dbReference type="RefSeq" id="WP_258878109.1">
    <property type="nucleotide sequence ID" value="NZ_CP048914.1"/>
</dbReference>
<keyword evidence="7 10" id="KW-1133">Transmembrane helix</keyword>
<dbReference type="InterPro" id="IPR017911">
    <property type="entry name" value="MacB-like_ATP-bd"/>
</dbReference>
<keyword evidence="6 12" id="KW-0067">ATP-binding</keyword>
<gene>
    <name evidence="12" type="ORF">G4Z02_01615</name>
</gene>
<dbReference type="InterPro" id="IPR027417">
    <property type="entry name" value="P-loop_NTPase"/>
</dbReference>
<keyword evidence="3" id="KW-1003">Cell membrane</keyword>
<protein>
    <submittedName>
        <fullName evidence="12">ABC transporter ATP-binding protein/permease</fullName>
    </submittedName>
</protein>
<dbReference type="PROSITE" id="PS50893">
    <property type="entry name" value="ABC_TRANSPORTER_2"/>
    <property type="match status" value="1"/>
</dbReference>
<comment type="similarity">
    <text evidence="9">Belongs to the ABC transporter superfamily. Macrolide exporter (TC 3.A.1.122) family.</text>
</comment>
<dbReference type="AlphaFoldDB" id="A0A7L7KQJ2"/>
<evidence type="ECO:0000256" key="5">
    <source>
        <dbReference type="ARBA" id="ARBA00022741"/>
    </source>
</evidence>
<keyword evidence="8 10" id="KW-0472">Membrane</keyword>
<dbReference type="PANTHER" id="PTHR42798">
    <property type="entry name" value="LIPOPROTEIN-RELEASING SYSTEM ATP-BINDING PROTEIN LOLD"/>
    <property type="match status" value="1"/>
</dbReference>
<dbReference type="GO" id="GO:0022857">
    <property type="term" value="F:transmembrane transporter activity"/>
    <property type="evidence" value="ECO:0007669"/>
    <property type="project" value="UniProtKB-ARBA"/>
</dbReference>
<name>A0A7L7KQJ2_9MOLU</name>
<dbReference type="SUPFAM" id="SSF52540">
    <property type="entry name" value="P-loop containing nucleoside triphosphate hydrolases"/>
    <property type="match status" value="1"/>
</dbReference>
<evidence type="ECO:0000256" key="9">
    <source>
        <dbReference type="ARBA" id="ARBA00038388"/>
    </source>
</evidence>
<feature type="transmembrane region" description="Helical" evidence="10">
    <location>
        <begin position="363"/>
        <end position="386"/>
    </location>
</feature>
<dbReference type="InterPro" id="IPR003838">
    <property type="entry name" value="ABC3_permease_C"/>
</dbReference>
<dbReference type="InterPro" id="IPR003593">
    <property type="entry name" value="AAA+_ATPase"/>
</dbReference>
<feature type="domain" description="ABC transporter" evidence="11">
    <location>
        <begin position="2"/>
        <end position="242"/>
    </location>
</feature>
<dbReference type="GO" id="GO:0005524">
    <property type="term" value="F:ATP binding"/>
    <property type="evidence" value="ECO:0007669"/>
    <property type="project" value="UniProtKB-KW"/>
</dbReference>
<feature type="transmembrane region" description="Helical" evidence="10">
    <location>
        <begin position="766"/>
        <end position="789"/>
    </location>
</feature>
<dbReference type="GO" id="GO:0005886">
    <property type="term" value="C:plasma membrane"/>
    <property type="evidence" value="ECO:0007669"/>
    <property type="project" value="UniProtKB-SubCell"/>
</dbReference>
<evidence type="ECO:0000256" key="7">
    <source>
        <dbReference type="ARBA" id="ARBA00022989"/>
    </source>
</evidence>
<dbReference type="EMBL" id="CP048914">
    <property type="protein sequence ID" value="QMS84496.1"/>
    <property type="molecule type" value="Genomic_DNA"/>
</dbReference>
<organism evidence="12 13">
    <name type="scientific">Candidatus Xianfuyuplasma coldseepsis</name>
    <dbReference type="NCBI Taxonomy" id="2782163"/>
    <lineage>
        <taxon>Bacteria</taxon>
        <taxon>Bacillati</taxon>
        <taxon>Mycoplasmatota</taxon>
        <taxon>Mollicutes</taxon>
        <taxon>Candidatus Izemoplasmatales</taxon>
        <taxon>Candidatus Izemoplasmataceae</taxon>
        <taxon>Candidatus Xianfuyuplasma</taxon>
    </lineage>
</organism>
<dbReference type="CDD" id="cd03255">
    <property type="entry name" value="ABC_MJ0796_LolCDE_FtsE"/>
    <property type="match status" value="1"/>
</dbReference>
<feature type="transmembrane region" description="Helical" evidence="10">
    <location>
        <begin position="673"/>
        <end position="693"/>
    </location>
</feature>
<reference evidence="12 13" key="1">
    <citation type="submission" date="2020-02" db="EMBL/GenBank/DDBJ databases">
        <authorList>
            <person name="Zheng R.K."/>
            <person name="Sun C.M."/>
        </authorList>
    </citation>
    <scope>NUCLEOTIDE SEQUENCE [LARGE SCALE GENOMIC DNA]</scope>
    <source>
        <strain evidence="13">zrk13</strain>
    </source>
</reference>
<evidence type="ECO:0000256" key="2">
    <source>
        <dbReference type="ARBA" id="ARBA00022448"/>
    </source>
</evidence>
<dbReference type="Proteomes" id="UP000514720">
    <property type="component" value="Chromosome"/>
</dbReference>
<dbReference type="Gene3D" id="3.40.50.300">
    <property type="entry name" value="P-loop containing nucleotide triphosphate hydrolases"/>
    <property type="match status" value="1"/>
</dbReference>
<dbReference type="GO" id="GO:0098796">
    <property type="term" value="C:membrane protein complex"/>
    <property type="evidence" value="ECO:0007669"/>
    <property type="project" value="UniProtKB-ARBA"/>
</dbReference>
<dbReference type="Pfam" id="PF02687">
    <property type="entry name" value="FtsX"/>
    <property type="match status" value="1"/>
</dbReference>
<keyword evidence="2" id="KW-0813">Transport</keyword>
<dbReference type="InterPro" id="IPR017871">
    <property type="entry name" value="ABC_transporter-like_CS"/>
</dbReference>
<dbReference type="Pfam" id="PF00005">
    <property type="entry name" value="ABC_tran"/>
    <property type="match status" value="1"/>
</dbReference>
<keyword evidence="13" id="KW-1185">Reference proteome</keyword>
<dbReference type="InterPro" id="IPR003439">
    <property type="entry name" value="ABC_transporter-like_ATP-bd"/>
</dbReference>
<evidence type="ECO:0000256" key="6">
    <source>
        <dbReference type="ARBA" id="ARBA00022840"/>
    </source>
</evidence>